<proteinExistence type="inferred from homology"/>
<comment type="similarity">
    <text evidence="2">Belongs to the glycosyltransferase 2 family.</text>
</comment>
<comment type="pathway">
    <text evidence="1">Cell wall biogenesis; cell wall polysaccharide biosynthesis.</text>
</comment>
<evidence type="ECO:0000256" key="2">
    <source>
        <dbReference type="ARBA" id="ARBA00006739"/>
    </source>
</evidence>
<protein>
    <submittedName>
        <fullName evidence="5">Mycofactocin system glycosyltransferase</fullName>
    </submittedName>
</protein>
<name>A0A839E4X1_9PSEU</name>
<dbReference type="NCBIfam" id="TIGR03965">
    <property type="entry name" value="mycofact_glyco"/>
    <property type="match status" value="1"/>
</dbReference>
<keyword evidence="3" id="KW-0328">Glycosyltransferase</keyword>
<dbReference type="PANTHER" id="PTHR43179:SF12">
    <property type="entry name" value="GALACTOFURANOSYLTRANSFERASE GLFT2"/>
    <property type="match status" value="1"/>
</dbReference>
<accession>A0A839E4X1</accession>
<dbReference type="InterPro" id="IPR029044">
    <property type="entry name" value="Nucleotide-diphossugar_trans"/>
</dbReference>
<sequence length="457" mass="49593">MSAHEESDESLPEGTLLRPDDSVRRFVHGRVLIGGSPLRLLRFGTWSARLFDRWVGGEPVGGNARERQLARRLLEAGLVHPEPPGGRFGPADATLVSPVKDDPAGVRRLLAATGELAERLVIDDGSAEPLPEAVLRDENPLGPAAARNAGWRLARTELVAFVDSDAVPGTGWLDAVLPLFADPKVAAVAPRILSGPGDASVARYEEDRSSLDLGDRPALVRPMSRVSYVPSAALVVRRSVLAELGGFDERLRFGEDVDLVWRMIERGHVVRYQPESVVRHASRTGLLPWMRQRFDYGTSAAPLSTRHPGLLSCAKVSRWSAISWGLLFSGRPAASLATAVVTAALFPRKLRGRGIPTAEALRLAGWGHLGAGRILAEAVRRTWWPLALAAALFGVRARIVVLAALLPCFAESRGRTPGWLALRVLDDLAYGAGVWVGCARERNLDPLRPRFTDDSLR</sequence>
<dbReference type="AlphaFoldDB" id="A0A839E4X1"/>
<dbReference type="EMBL" id="JACGWZ010000005">
    <property type="protein sequence ID" value="MBA8826381.1"/>
    <property type="molecule type" value="Genomic_DNA"/>
</dbReference>
<evidence type="ECO:0000256" key="4">
    <source>
        <dbReference type="ARBA" id="ARBA00022679"/>
    </source>
</evidence>
<dbReference type="Gene3D" id="3.90.550.10">
    <property type="entry name" value="Spore Coat Polysaccharide Biosynthesis Protein SpsA, Chain A"/>
    <property type="match status" value="1"/>
</dbReference>
<dbReference type="PANTHER" id="PTHR43179">
    <property type="entry name" value="RHAMNOSYLTRANSFERASE WBBL"/>
    <property type="match status" value="1"/>
</dbReference>
<evidence type="ECO:0000313" key="5">
    <source>
        <dbReference type="EMBL" id="MBA8826381.1"/>
    </source>
</evidence>
<dbReference type="Pfam" id="PF13641">
    <property type="entry name" value="Glyco_tranf_2_3"/>
    <property type="match status" value="1"/>
</dbReference>
<evidence type="ECO:0000313" key="6">
    <source>
        <dbReference type="Proteomes" id="UP000569329"/>
    </source>
</evidence>
<evidence type="ECO:0000256" key="1">
    <source>
        <dbReference type="ARBA" id="ARBA00004776"/>
    </source>
</evidence>
<evidence type="ECO:0000256" key="3">
    <source>
        <dbReference type="ARBA" id="ARBA00022676"/>
    </source>
</evidence>
<dbReference type="RefSeq" id="WP_182545598.1">
    <property type="nucleotide sequence ID" value="NZ_JACGWZ010000005.1"/>
</dbReference>
<dbReference type="SUPFAM" id="SSF53448">
    <property type="entry name" value="Nucleotide-diphospho-sugar transferases"/>
    <property type="match status" value="1"/>
</dbReference>
<organism evidence="5 6">
    <name type="scientific">Halosaccharopolyspora lacisalsi</name>
    <dbReference type="NCBI Taxonomy" id="1000566"/>
    <lineage>
        <taxon>Bacteria</taxon>
        <taxon>Bacillati</taxon>
        <taxon>Actinomycetota</taxon>
        <taxon>Actinomycetes</taxon>
        <taxon>Pseudonocardiales</taxon>
        <taxon>Pseudonocardiaceae</taxon>
        <taxon>Halosaccharopolyspora</taxon>
    </lineage>
</organism>
<keyword evidence="4 5" id="KW-0808">Transferase</keyword>
<keyword evidence="6" id="KW-1185">Reference proteome</keyword>
<dbReference type="Proteomes" id="UP000569329">
    <property type="component" value="Unassembled WGS sequence"/>
</dbReference>
<dbReference type="GO" id="GO:0016757">
    <property type="term" value="F:glycosyltransferase activity"/>
    <property type="evidence" value="ECO:0007669"/>
    <property type="project" value="UniProtKB-KW"/>
</dbReference>
<gene>
    <name evidence="5" type="ORF">FHX42_003757</name>
</gene>
<reference evidence="5 6" key="1">
    <citation type="submission" date="2020-07" db="EMBL/GenBank/DDBJ databases">
        <title>Sequencing the genomes of 1000 actinobacteria strains.</title>
        <authorList>
            <person name="Klenk H.-P."/>
        </authorList>
    </citation>
    <scope>NUCLEOTIDE SEQUENCE [LARGE SCALE GENOMIC DNA]</scope>
    <source>
        <strain evidence="5 6">DSM 45975</strain>
    </source>
</reference>
<dbReference type="InterPro" id="IPR023981">
    <property type="entry name" value="MftF"/>
</dbReference>
<comment type="caution">
    <text evidence="5">The sequence shown here is derived from an EMBL/GenBank/DDBJ whole genome shotgun (WGS) entry which is preliminary data.</text>
</comment>